<feature type="domain" description="Bacterial Ig-like" evidence="5">
    <location>
        <begin position="238"/>
        <end position="271"/>
    </location>
</feature>
<dbReference type="GO" id="GO:0004553">
    <property type="term" value="F:hydrolase activity, hydrolyzing O-glycosyl compounds"/>
    <property type="evidence" value="ECO:0007669"/>
    <property type="project" value="InterPro"/>
</dbReference>
<dbReference type="Pfam" id="PF04616">
    <property type="entry name" value="Glyco_hydro_43"/>
    <property type="match status" value="1"/>
</dbReference>
<evidence type="ECO:0000256" key="2">
    <source>
        <dbReference type="ARBA" id="ARBA00022729"/>
    </source>
</evidence>
<dbReference type="Gene3D" id="2.115.10.20">
    <property type="entry name" value="Glycosyl hydrolase domain, family 43"/>
    <property type="match status" value="1"/>
</dbReference>
<keyword evidence="2" id="KW-0732">Signal</keyword>
<organism evidence="6 7">
    <name type="scientific">Paenibacillus oryzae</name>
    <dbReference type="NCBI Taxonomy" id="1844972"/>
    <lineage>
        <taxon>Bacteria</taxon>
        <taxon>Bacillati</taxon>
        <taxon>Bacillota</taxon>
        <taxon>Bacilli</taxon>
        <taxon>Bacillales</taxon>
        <taxon>Paenibacillaceae</taxon>
        <taxon>Paenibacillus</taxon>
    </lineage>
</organism>
<evidence type="ECO:0000259" key="5">
    <source>
        <dbReference type="Pfam" id="PF07532"/>
    </source>
</evidence>
<evidence type="ECO:0000313" key="7">
    <source>
        <dbReference type="Proteomes" id="UP000092024"/>
    </source>
</evidence>
<accession>A0A1A5YKR1</accession>
<keyword evidence="3 6" id="KW-0378">Hydrolase</keyword>
<dbReference type="PANTHER" id="PTHR43817">
    <property type="entry name" value="GLYCOSYL HYDROLASE"/>
    <property type="match status" value="1"/>
</dbReference>
<sequence>MSTNEFKQGHILCYTRLPQEELIYAPKLAYSMHLAYSEDGCAFRALNNNSGVFFAKATDNANGTLTAKSLKQPFLFAMKEGGFGVLAIRTEADGANDESSKGSVLLAVTQDLLQYREIGLLNLKGNAFVQDVACRYSEEHNGYVIIWTDESGNSYENIIGDMLGLSEVSEPVPAKTSALSPVSAEIEGIQARNFIAVPKELADRVVSKLTSPHHTESQGPGAITVSGKEQLRKVKAIALYSDGTSSPKDVDWDLEGLDWSGEGTYEIKGTLRQTFFDFPFASHRADPNIARWKGKYYFIATNDADGQKSFSVREAETLDELVSAPEVQILDSETYSHIGGLLWAPEFHIIEDELYIFHAATPKEFFEEEAHVMKLKKDGNPLNAGDWSEPRRVVRMDGSDLCEAGKTISLDMTVIHWEGDIYAAWSERQFLPDDLGAWLYLAKLDTKEPWRLASEPILLSKPDYGWANNKTFVDEGPFPLYGEHKLFLTFSSAATDATYCVGLLTIENGADMLNPANWVKGNYPLLTSRNVPGEFGPGHNSYVTDDDGVVWNVYHAKAGLDAPRSSGLRRVHFDAEGYPVLDMTPERDLNKELAEVTATVTIKPDYR</sequence>
<dbReference type="SUPFAM" id="SSF75005">
    <property type="entry name" value="Arabinanase/levansucrase/invertase"/>
    <property type="match status" value="1"/>
</dbReference>
<dbReference type="PANTHER" id="PTHR43817:SF1">
    <property type="entry name" value="HYDROLASE, FAMILY 43, PUTATIVE (AFU_ORTHOLOGUE AFUA_3G01660)-RELATED"/>
    <property type="match status" value="1"/>
</dbReference>
<evidence type="ECO:0000256" key="1">
    <source>
        <dbReference type="ARBA" id="ARBA00009865"/>
    </source>
</evidence>
<dbReference type="EMBL" id="LYPA01000050">
    <property type="protein sequence ID" value="OBR66148.1"/>
    <property type="molecule type" value="Genomic_DNA"/>
</dbReference>
<gene>
    <name evidence="6" type="ORF">A7K91_20605</name>
</gene>
<reference evidence="6 7" key="1">
    <citation type="submission" date="2016-05" db="EMBL/GenBank/DDBJ databases">
        <title>Paenibacillus oryzae. sp. nov., isolated from the rice root.</title>
        <authorList>
            <person name="Zhang J."/>
            <person name="Zhang X."/>
        </authorList>
    </citation>
    <scope>NUCLEOTIDE SEQUENCE [LARGE SCALE GENOMIC DNA]</scope>
    <source>
        <strain evidence="6 7">1DrF-4</strain>
    </source>
</reference>
<dbReference type="GO" id="GO:0005975">
    <property type="term" value="P:carbohydrate metabolic process"/>
    <property type="evidence" value="ECO:0007669"/>
    <property type="project" value="InterPro"/>
</dbReference>
<evidence type="ECO:0000313" key="6">
    <source>
        <dbReference type="EMBL" id="OBR66148.1"/>
    </source>
</evidence>
<dbReference type="RefSeq" id="WP_068682286.1">
    <property type="nucleotide sequence ID" value="NZ_LYPA01000050.1"/>
</dbReference>
<proteinExistence type="inferred from homology"/>
<dbReference type="Pfam" id="PF07532">
    <property type="entry name" value="Big_4"/>
    <property type="match status" value="1"/>
</dbReference>
<dbReference type="InterPro" id="IPR011081">
    <property type="entry name" value="Big_4"/>
</dbReference>
<dbReference type="OrthoDB" id="273314at2"/>
<dbReference type="InterPro" id="IPR006710">
    <property type="entry name" value="Glyco_hydro_43"/>
</dbReference>
<keyword evidence="7" id="KW-1185">Reference proteome</keyword>
<dbReference type="AlphaFoldDB" id="A0A1A5YKR1"/>
<name>A0A1A5YKR1_9BACL</name>
<dbReference type="InterPro" id="IPR023296">
    <property type="entry name" value="Glyco_hydro_beta-prop_sf"/>
</dbReference>
<evidence type="ECO:0000256" key="4">
    <source>
        <dbReference type="ARBA" id="ARBA00023295"/>
    </source>
</evidence>
<keyword evidence="4" id="KW-0326">Glycosidase</keyword>
<protein>
    <submittedName>
        <fullName evidence="6">Glycosyl hydrolase</fullName>
    </submittedName>
</protein>
<dbReference type="Proteomes" id="UP000092024">
    <property type="component" value="Unassembled WGS sequence"/>
</dbReference>
<dbReference type="STRING" id="1844972.A7K91_20605"/>
<comment type="similarity">
    <text evidence="1">Belongs to the glycosyl hydrolase 43 family.</text>
</comment>
<comment type="caution">
    <text evidence="6">The sequence shown here is derived from an EMBL/GenBank/DDBJ whole genome shotgun (WGS) entry which is preliminary data.</text>
</comment>
<evidence type="ECO:0000256" key="3">
    <source>
        <dbReference type="ARBA" id="ARBA00022801"/>
    </source>
</evidence>
<dbReference type="CDD" id="cd18818">
    <property type="entry name" value="GH43_GbtXyl43B-like"/>
    <property type="match status" value="1"/>
</dbReference>